<evidence type="ECO:0000256" key="8">
    <source>
        <dbReference type="ARBA" id="ARBA00022679"/>
    </source>
</evidence>
<keyword evidence="6" id="KW-0997">Cell inner membrane</keyword>
<proteinExistence type="inferred from homology"/>
<feature type="transmembrane region" description="Helical" evidence="12">
    <location>
        <begin position="448"/>
        <end position="470"/>
    </location>
</feature>
<dbReference type="SUPFAM" id="SSF53448">
    <property type="entry name" value="Nucleotide-diphospho-sugar transferases"/>
    <property type="match status" value="1"/>
</dbReference>
<feature type="domain" description="Glycosyltransferase 2-like" evidence="13">
    <location>
        <begin position="224"/>
        <end position="416"/>
    </location>
</feature>
<keyword evidence="9 12" id="KW-0812">Transmembrane</keyword>
<evidence type="ECO:0000256" key="11">
    <source>
        <dbReference type="ARBA" id="ARBA00023136"/>
    </source>
</evidence>
<keyword evidence="7" id="KW-0328">Glycosyltransferase</keyword>
<evidence type="ECO:0000256" key="5">
    <source>
        <dbReference type="ARBA" id="ARBA00022475"/>
    </source>
</evidence>
<dbReference type="PANTHER" id="PTHR43867:SF5">
    <property type="entry name" value="GLUCANS BIOSYNTHESIS GLUCOSYLTRANSFERASE H"/>
    <property type="match status" value="1"/>
</dbReference>
<dbReference type="GO" id="GO:0016758">
    <property type="term" value="F:hexosyltransferase activity"/>
    <property type="evidence" value="ECO:0007669"/>
    <property type="project" value="TreeGrafter"/>
</dbReference>
<protein>
    <recommendedName>
        <fullName evidence="4">Glucans biosynthesis glucosyltransferase H</fullName>
    </recommendedName>
</protein>
<sequence>MHTNMSADANASMMPPEMPLAFPVQNLSAEYRDGRAPELVSTRATSLWRLATFLPALITTGGLIAAFTNWFAIGGLSVFEGLLIALIACTFFWISLSVSTVTVGLFHMMRPRAAGAKLAAPAQNVALLVPAYNEVPWDVFGNACAMLEELDTAEHPHSYTLFILSDTRNEEIAEQELRAFATLRASLPDHVALHYRRRVDNVDRKVGNLADWVERWGGGYDAMLVLDADSLMSGQAIISLTDELANDPSAGLIQSFPQLFGAETLFGRVQQFSNTIYGAALAEGLARWADHEGNYWGHNAIIRTAAFASCAGLPRLDTFRSKGALILSHDFVEAGLLRRAGWGVRFVPQVKGSYEEVPATLIDYVLRDRRWCQGNLQHLNILGSKGFHPVTRFHLFHGAMGYLLSPAWFALLTVWALIGKGEEANVIRYFTGENPQVAWPEMSSVSNLAILVFMYGMLLAPKFLGAVALLGSGPVLRDLGGAGQFALSFITEIIVSVLYAPILMVQQTIAVARTWIGYTENWTPQARQGGLYPWTTVLKFHAVETVVGTLLFAGIFAGIITLWLLPIAVSLVLAVPLSMLSGAKLTRFKWTSRQLGTAEVFNAPKIIQSAKRERSRMRAVLENSDGIPAE</sequence>
<dbReference type="Gene3D" id="3.90.550.10">
    <property type="entry name" value="Spore Coat Polysaccharide Biosynthesis Protein SpsA, Chain A"/>
    <property type="match status" value="1"/>
</dbReference>
<dbReference type="InterPro" id="IPR001173">
    <property type="entry name" value="Glyco_trans_2-like"/>
</dbReference>
<feature type="transmembrane region" description="Helical" evidence="12">
    <location>
        <begin position="82"/>
        <end position="106"/>
    </location>
</feature>
<dbReference type="NCBIfam" id="NF003958">
    <property type="entry name" value="PRK05454.2-1"/>
    <property type="match status" value="1"/>
</dbReference>
<dbReference type="NCBIfam" id="NF003962">
    <property type="entry name" value="PRK05454.2-5"/>
    <property type="match status" value="1"/>
</dbReference>
<gene>
    <name evidence="14" type="ORF">SAMN04488001_2127</name>
</gene>
<accession>A0A1H2XXF4</accession>
<comment type="subcellular location">
    <subcellularLocation>
        <location evidence="1">Cell inner membrane</location>
        <topology evidence="1">Multi-pass membrane protein</topology>
    </subcellularLocation>
</comment>
<dbReference type="AlphaFoldDB" id="A0A1H2XXF4"/>
<dbReference type="Pfam" id="PF13632">
    <property type="entry name" value="Glyco_trans_2_3"/>
    <property type="match status" value="1"/>
</dbReference>
<keyword evidence="10 12" id="KW-1133">Transmembrane helix</keyword>
<feature type="transmembrane region" description="Helical" evidence="12">
    <location>
        <begin position="395"/>
        <end position="418"/>
    </location>
</feature>
<comment type="pathway">
    <text evidence="2">Glycan metabolism; osmoregulated periplasmic glucan (OPG) biosynthesis.</text>
</comment>
<evidence type="ECO:0000256" key="9">
    <source>
        <dbReference type="ARBA" id="ARBA00022692"/>
    </source>
</evidence>
<feature type="transmembrane region" description="Helical" evidence="12">
    <location>
        <begin position="53"/>
        <end position="76"/>
    </location>
</feature>
<keyword evidence="15" id="KW-1185">Reference proteome</keyword>
<keyword evidence="8 14" id="KW-0808">Transferase</keyword>
<dbReference type="PANTHER" id="PTHR43867">
    <property type="entry name" value="CELLULOSE SYNTHASE CATALYTIC SUBUNIT A [UDP-FORMING]"/>
    <property type="match status" value="1"/>
</dbReference>
<evidence type="ECO:0000259" key="13">
    <source>
        <dbReference type="Pfam" id="PF13632"/>
    </source>
</evidence>
<evidence type="ECO:0000256" key="7">
    <source>
        <dbReference type="ARBA" id="ARBA00022676"/>
    </source>
</evidence>
<evidence type="ECO:0000313" key="14">
    <source>
        <dbReference type="EMBL" id="SDW97094.1"/>
    </source>
</evidence>
<evidence type="ECO:0000256" key="1">
    <source>
        <dbReference type="ARBA" id="ARBA00004429"/>
    </source>
</evidence>
<keyword evidence="11 12" id="KW-0472">Membrane</keyword>
<dbReference type="GO" id="GO:0005886">
    <property type="term" value="C:plasma membrane"/>
    <property type="evidence" value="ECO:0007669"/>
    <property type="project" value="UniProtKB-SubCell"/>
</dbReference>
<evidence type="ECO:0000256" key="3">
    <source>
        <dbReference type="ARBA" id="ARBA00009337"/>
    </source>
</evidence>
<feature type="transmembrane region" description="Helical" evidence="12">
    <location>
        <begin position="482"/>
        <end position="502"/>
    </location>
</feature>
<evidence type="ECO:0000256" key="12">
    <source>
        <dbReference type="SAM" id="Phobius"/>
    </source>
</evidence>
<evidence type="ECO:0000256" key="6">
    <source>
        <dbReference type="ARBA" id="ARBA00022519"/>
    </source>
</evidence>
<dbReference type="STRING" id="670155.SAMN04488001_2127"/>
<name>A0A1H2XXF4_9RHOB</name>
<dbReference type="InterPro" id="IPR050321">
    <property type="entry name" value="Glycosyltr_2/OpgH_subfam"/>
</dbReference>
<reference evidence="15" key="1">
    <citation type="submission" date="2016-10" db="EMBL/GenBank/DDBJ databases">
        <authorList>
            <person name="Varghese N."/>
            <person name="Submissions S."/>
        </authorList>
    </citation>
    <scope>NUCLEOTIDE SEQUENCE [LARGE SCALE GENOMIC DNA]</scope>
    <source>
        <strain evidence="15">DSM 26922</strain>
    </source>
</reference>
<evidence type="ECO:0000313" key="15">
    <source>
        <dbReference type="Proteomes" id="UP000199441"/>
    </source>
</evidence>
<keyword evidence="5" id="KW-1003">Cell membrane</keyword>
<dbReference type="Proteomes" id="UP000199441">
    <property type="component" value="Unassembled WGS sequence"/>
</dbReference>
<feature type="transmembrane region" description="Helical" evidence="12">
    <location>
        <begin position="550"/>
        <end position="580"/>
    </location>
</feature>
<evidence type="ECO:0000256" key="2">
    <source>
        <dbReference type="ARBA" id="ARBA00005001"/>
    </source>
</evidence>
<dbReference type="EMBL" id="FNOI01000003">
    <property type="protein sequence ID" value="SDW97094.1"/>
    <property type="molecule type" value="Genomic_DNA"/>
</dbReference>
<evidence type="ECO:0000256" key="4">
    <source>
        <dbReference type="ARBA" id="ARBA00020585"/>
    </source>
</evidence>
<comment type="similarity">
    <text evidence="3">Belongs to the glycosyltransferase 2 family. OpgH subfamily.</text>
</comment>
<organism evidence="14 15">
    <name type="scientific">Litoreibacter albidus</name>
    <dbReference type="NCBI Taxonomy" id="670155"/>
    <lineage>
        <taxon>Bacteria</taxon>
        <taxon>Pseudomonadati</taxon>
        <taxon>Pseudomonadota</taxon>
        <taxon>Alphaproteobacteria</taxon>
        <taxon>Rhodobacterales</taxon>
        <taxon>Roseobacteraceae</taxon>
        <taxon>Litoreibacter</taxon>
    </lineage>
</organism>
<dbReference type="InterPro" id="IPR029044">
    <property type="entry name" value="Nucleotide-diphossugar_trans"/>
</dbReference>
<evidence type="ECO:0000256" key="10">
    <source>
        <dbReference type="ARBA" id="ARBA00022989"/>
    </source>
</evidence>